<dbReference type="InterPro" id="IPR001460">
    <property type="entry name" value="PCN-bd_Tpept"/>
</dbReference>
<organism evidence="6 7">
    <name type="scientific">Aerophobetes bacterium</name>
    <dbReference type="NCBI Taxonomy" id="2030807"/>
    <lineage>
        <taxon>Bacteria</taxon>
        <taxon>Candidatus Aerophobota</taxon>
    </lineage>
</organism>
<evidence type="ECO:0000259" key="4">
    <source>
        <dbReference type="Pfam" id="PF00905"/>
    </source>
</evidence>
<name>A0A523Y1G4_UNCAE</name>
<evidence type="ECO:0000256" key="2">
    <source>
        <dbReference type="ARBA" id="ARBA00023136"/>
    </source>
</evidence>
<dbReference type="Pfam" id="PF03717">
    <property type="entry name" value="PBP_dimer"/>
    <property type="match status" value="1"/>
</dbReference>
<sequence length="570" mass="63812">MSKQNKKVHIYLPFFLICFAFLVIVARLYSLQIIEHEEFKQQVSKSQVRKVDILPERGIIYDRNLEKLAINIPSYSLYACPKKISHPEEVAGKLSSILGMKKSSLVKQLKKEKVFLWLGRKLPLIKKEMIETLALEGIDFVEETERFYPQKELASHLLGFTGIDNQGLAGLELYYEEELRGKRGHFLIREDALGYEIPLTRRVTQGLVPGMDLVLTIDNIIQSIVEKEISLALEETEARSVEALFMNPQTGEILALANKPDYDPNHYSDFSPFFRRNRVVHSIYEPGSTFKPITASAILEEGLITMEESVYCEGTIKIASHTFHDWKPFNQDFTLADILQNSSSIGMIKLASRMDKEIFSEYLHLFGFGEKTGIDLPAEAKGIVRAASSWSLTDLPAISIGQAIAITPLQMLTAFCALVNGGELLKPYLVKYIRNAEGKRVKENEPTVVRRVISPSTSVQIKELLEQVVEDGTGRRAKIEGYSIGGKTGTAQVPALAGRGYIPNKYISSFMGFAPVASPGIAGIVIIKEPTGAYYGGEIAAPVFQRIMKRVLPHLDILPEQEEWVTVRVS</sequence>
<feature type="transmembrane region" description="Helical" evidence="3">
    <location>
        <begin position="12"/>
        <end position="30"/>
    </location>
</feature>
<dbReference type="Gene3D" id="3.90.1310.10">
    <property type="entry name" value="Penicillin-binding protein 2a (Domain 2)"/>
    <property type="match status" value="1"/>
</dbReference>
<evidence type="ECO:0000313" key="6">
    <source>
        <dbReference type="EMBL" id="TET85372.1"/>
    </source>
</evidence>
<dbReference type="SUPFAM" id="SSF56601">
    <property type="entry name" value="beta-lactamase/transpeptidase-like"/>
    <property type="match status" value="1"/>
</dbReference>
<evidence type="ECO:0000259" key="5">
    <source>
        <dbReference type="Pfam" id="PF03717"/>
    </source>
</evidence>
<evidence type="ECO:0000256" key="3">
    <source>
        <dbReference type="SAM" id="Phobius"/>
    </source>
</evidence>
<dbReference type="SUPFAM" id="SSF56519">
    <property type="entry name" value="Penicillin binding protein dimerisation domain"/>
    <property type="match status" value="1"/>
</dbReference>
<feature type="domain" description="Penicillin-binding protein dimerisation" evidence="5">
    <location>
        <begin position="53"/>
        <end position="197"/>
    </location>
</feature>
<dbReference type="GO" id="GO:0071555">
    <property type="term" value="P:cell wall organization"/>
    <property type="evidence" value="ECO:0007669"/>
    <property type="project" value="TreeGrafter"/>
</dbReference>
<accession>A0A523Y1G4</accession>
<comment type="subcellular location">
    <subcellularLocation>
        <location evidence="1">Membrane</location>
    </subcellularLocation>
</comment>
<keyword evidence="3" id="KW-1133">Transmembrane helix</keyword>
<feature type="domain" description="Penicillin-binding protein transpeptidase" evidence="4">
    <location>
        <begin position="243"/>
        <end position="549"/>
    </location>
</feature>
<comment type="caution">
    <text evidence="6">The sequence shown here is derived from an EMBL/GenBank/DDBJ whole genome shotgun (WGS) entry which is preliminary data.</text>
</comment>
<keyword evidence="3" id="KW-0812">Transmembrane</keyword>
<reference evidence="6 7" key="1">
    <citation type="submission" date="2019-03" db="EMBL/GenBank/DDBJ databases">
        <title>Metabolic potential of uncultured bacteria and archaea associated with petroleum seepage in deep-sea sediments.</title>
        <authorList>
            <person name="Dong X."/>
            <person name="Hubert C."/>
        </authorList>
    </citation>
    <scope>NUCLEOTIDE SEQUENCE [LARGE SCALE GENOMIC DNA]</scope>
    <source>
        <strain evidence="6">E29_bin25</strain>
    </source>
</reference>
<dbReference type="Gene3D" id="3.30.450.330">
    <property type="match status" value="1"/>
</dbReference>
<dbReference type="PANTHER" id="PTHR30627:SF1">
    <property type="entry name" value="PEPTIDOGLYCAN D,D-TRANSPEPTIDASE FTSI"/>
    <property type="match status" value="1"/>
</dbReference>
<evidence type="ECO:0000313" key="7">
    <source>
        <dbReference type="Proteomes" id="UP000315669"/>
    </source>
</evidence>
<dbReference type="InterPro" id="IPR005311">
    <property type="entry name" value="PBP_dimer"/>
</dbReference>
<dbReference type="InterPro" id="IPR012338">
    <property type="entry name" value="Beta-lactam/transpept-like"/>
</dbReference>
<dbReference type="EMBL" id="SOII01000134">
    <property type="protein sequence ID" value="TET85372.1"/>
    <property type="molecule type" value="Genomic_DNA"/>
</dbReference>
<dbReference type="Gene3D" id="1.10.150.770">
    <property type="match status" value="1"/>
</dbReference>
<dbReference type="GO" id="GO:0005886">
    <property type="term" value="C:plasma membrane"/>
    <property type="evidence" value="ECO:0007669"/>
    <property type="project" value="TreeGrafter"/>
</dbReference>
<gene>
    <name evidence="6" type="ORF">E3J32_01830</name>
</gene>
<protein>
    <submittedName>
        <fullName evidence="6">Stage V sporulation protein D</fullName>
    </submittedName>
</protein>
<dbReference type="Pfam" id="PF00905">
    <property type="entry name" value="Transpeptidase"/>
    <property type="match status" value="1"/>
</dbReference>
<dbReference type="GO" id="GO:0008658">
    <property type="term" value="F:penicillin binding"/>
    <property type="evidence" value="ECO:0007669"/>
    <property type="project" value="InterPro"/>
</dbReference>
<dbReference type="InterPro" id="IPR036138">
    <property type="entry name" value="PBP_dimer_sf"/>
</dbReference>
<dbReference type="Gene3D" id="3.40.710.10">
    <property type="entry name" value="DD-peptidase/beta-lactamase superfamily"/>
    <property type="match status" value="1"/>
</dbReference>
<dbReference type="PANTHER" id="PTHR30627">
    <property type="entry name" value="PEPTIDOGLYCAN D,D-TRANSPEPTIDASE"/>
    <property type="match status" value="1"/>
</dbReference>
<proteinExistence type="predicted"/>
<dbReference type="AlphaFoldDB" id="A0A523Y1G4"/>
<dbReference type="InterPro" id="IPR050515">
    <property type="entry name" value="Beta-lactam/transpept"/>
</dbReference>
<evidence type="ECO:0000256" key="1">
    <source>
        <dbReference type="ARBA" id="ARBA00004370"/>
    </source>
</evidence>
<dbReference type="Proteomes" id="UP000315669">
    <property type="component" value="Unassembled WGS sequence"/>
</dbReference>
<keyword evidence="2 3" id="KW-0472">Membrane</keyword>